<dbReference type="EMBL" id="BK032587">
    <property type="protein sequence ID" value="DAF49773.1"/>
    <property type="molecule type" value="Genomic_DNA"/>
</dbReference>
<proteinExistence type="predicted"/>
<evidence type="ECO:0000313" key="1">
    <source>
        <dbReference type="EMBL" id="DAF49773.1"/>
    </source>
</evidence>
<name>A0A8S5SFH7_9CAUD</name>
<accession>A0A8S5SFH7</accession>
<protein>
    <submittedName>
        <fullName evidence="1">Uncharacterized protein</fullName>
    </submittedName>
</protein>
<reference evidence="1" key="1">
    <citation type="journal article" date="2021" name="Proc. Natl. Acad. Sci. U.S.A.">
        <title>A Catalog of Tens of Thousands of Viruses from Human Metagenomes Reveals Hidden Associations with Chronic Diseases.</title>
        <authorList>
            <person name="Tisza M.J."/>
            <person name="Buck C.B."/>
        </authorList>
    </citation>
    <scope>NUCLEOTIDE SEQUENCE</scope>
    <source>
        <strain evidence="1">CtXfh4</strain>
    </source>
</reference>
<sequence length="38" mass="4382">MSAQSLAMTGFYRVTYKDRVSIVGLKQKTSKFNYYTTP</sequence>
<organism evidence="1">
    <name type="scientific">Siphoviridae sp. ctXfh4</name>
    <dbReference type="NCBI Taxonomy" id="2827887"/>
    <lineage>
        <taxon>Viruses</taxon>
        <taxon>Duplodnaviria</taxon>
        <taxon>Heunggongvirae</taxon>
        <taxon>Uroviricota</taxon>
        <taxon>Caudoviricetes</taxon>
    </lineage>
</organism>